<gene>
    <name evidence="13" type="ORF">C8P67_1065</name>
</gene>
<dbReference type="GO" id="GO:0015344">
    <property type="term" value="F:siderophore uptake transmembrane transporter activity"/>
    <property type="evidence" value="ECO:0007669"/>
    <property type="project" value="TreeGrafter"/>
</dbReference>
<keyword evidence="2 8" id="KW-0813">Transport</keyword>
<keyword evidence="4 8" id="KW-0812">Transmembrane</keyword>
<dbReference type="AlphaFoldDB" id="A0A3E0EJT8"/>
<evidence type="ECO:0000256" key="2">
    <source>
        <dbReference type="ARBA" id="ARBA00022448"/>
    </source>
</evidence>
<evidence type="ECO:0000259" key="12">
    <source>
        <dbReference type="Pfam" id="PF07715"/>
    </source>
</evidence>
<dbReference type="RefSeq" id="WP_245980428.1">
    <property type="nucleotide sequence ID" value="NZ_QUNI01000006.1"/>
</dbReference>
<evidence type="ECO:0000313" key="13">
    <source>
        <dbReference type="EMBL" id="REG98415.1"/>
    </source>
</evidence>
<evidence type="ECO:0000256" key="7">
    <source>
        <dbReference type="ARBA" id="ARBA00023237"/>
    </source>
</evidence>
<dbReference type="EMBL" id="QUNI01000006">
    <property type="protein sequence ID" value="REG98415.1"/>
    <property type="molecule type" value="Genomic_DNA"/>
</dbReference>
<evidence type="ECO:0000256" key="9">
    <source>
        <dbReference type="RuleBase" id="RU003357"/>
    </source>
</evidence>
<keyword evidence="3 8" id="KW-1134">Transmembrane beta strand</keyword>
<keyword evidence="6 8" id="KW-0472">Membrane</keyword>
<organism evidence="13 14">
    <name type="scientific">Flavobacterium aquicola</name>
    <dbReference type="NCBI Taxonomy" id="1682742"/>
    <lineage>
        <taxon>Bacteria</taxon>
        <taxon>Pseudomonadati</taxon>
        <taxon>Bacteroidota</taxon>
        <taxon>Flavobacteriia</taxon>
        <taxon>Flavobacteriales</taxon>
        <taxon>Flavobacteriaceae</taxon>
        <taxon>Flavobacterium</taxon>
    </lineage>
</organism>
<dbReference type="PANTHER" id="PTHR30069">
    <property type="entry name" value="TONB-DEPENDENT OUTER MEMBRANE RECEPTOR"/>
    <property type="match status" value="1"/>
</dbReference>
<dbReference type="InterPro" id="IPR036942">
    <property type="entry name" value="Beta-barrel_TonB_sf"/>
</dbReference>
<dbReference type="Gene3D" id="2.170.130.10">
    <property type="entry name" value="TonB-dependent receptor, plug domain"/>
    <property type="match status" value="1"/>
</dbReference>
<feature type="domain" description="TonB-dependent receptor plug" evidence="12">
    <location>
        <begin position="156"/>
        <end position="259"/>
    </location>
</feature>
<dbReference type="InterPro" id="IPR037066">
    <property type="entry name" value="Plug_dom_sf"/>
</dbReference>
<evidence type="ECO:0000256" key="5">
    <source>
        <dbReference type="ARBA" id="ARBA00023077"/>
    </source>
</evidence>
<evidence type="ECO:0000259" key="11">
    <source>
        <dbReference type="Pfam" id="PF00593"/>
    </source>
</evidence>
<dbReference type="GO" id="GO:0044718">
    <property type="term" value="P:siderophore transmembrane transport"/>
    <property type="evidence" value="ECO:0007669"/>
    <property type="project" value="TreeGrafter"/>
</dbReference>
<dbReference type="PANTHER" id="PTHR30069:SF42">
    <property type="entry name" value="FERRIC AEROBACTIN RECEPTOR"/>
    <property type="match status" value="1"/>
</dbReference>
<dbReference type="Gene3D" id="3.55.50.30">
    <property type="match status" value="1"/>
</dbReference>
<comment type="similarity">
    <text evidence="8 9">Belongs to the TonB-dependent receptor family.</text>
</comment>
<keyword evidence="10" id="KW-0732">Signal</keyword>
<evidence type="ECO:0000256" key="3">
    <source>
        <dbReference type="ARBA" id="ARBA00022452"/>
    </source>
</evidence>
<dbReference type="InterPro" id="IPR039426">
    <property type="entry name" value="TonB-dep_rcpt-like"/>
</dbReference>
<dbReference type="Gene3D" id="2.40.170.20">
    <property type="entry name" value="TonB-dependent receptor, beta-barrel domain"/>
    <property type="match status" value="1"/>
</dbReference>
<protein>
    <submittedName>
        <fullName evidence="13">Iron complex outermembrane receptor protein</fullName>
    </submittedName>
</protein>
<keyword evidence="14" id="KW-1185">Reference proteome</keyword>
<dbReference type="Proteomes" id="UP000257136">
    <property type="component" value="Unassembled WGS sequence"/>
</dbReference>
<dbReference type="SUPFAM" id="SSF56935">
    <property type="entry name" value="Porins"/>
    <property type="match status" value="1"/>
</dbReference>
<feature type="domain" description="TonB-dependent receptor-like beta-barrel" evidence="11">
    <location>
        <begin position="351"/>
        <end position="778"/>
    </location>
</feature>
<sequence>MKYNTKNACCQRVLRIALFLILCFNTQYIFAQNTLLDKKVTLSFKDENLTTVITKIEEQAGCTFSYTPSVFKINRLVSKNYVNKPLREILDELFIKQQISYRIRGNTIHLQNNTKKKQVSSEDSNKVKTPMTANLEKNNSQLDEVIVSASRKTETLSKTPSSVTVIRSKDIETLSIVSPNVANILAFSVPGLGSATNNTGNYGQTLRGRNPLVLIDGIPQSTPLKSAGREMRSIDPSVIERIEVIKGATAIYGNGADGGLINYITKSAKTEKKFGGYSEAGTTGNIKGDSVIGYRYTQQFFGKLKKFNYIVGGVYEKTGVFRDAKGEVISPEYGLGETKTYNVFTKLGYDLTDKQRFEIMYNYFSSNQDSDFILKNGVYGKTPAIGILSNRPGIDEGTRYNHNANFQYNNKNIIGNTSLTANIYFQDFLTVFSNSTFFYGGGQSQTASTKKGLRVNLNTPFTLSSKIMGDVSYGFDILNDKTNQKLVDGRVWVPNIDMVNLAPYAQLTTQWFNDWTVKAGVRAENIKINIESYNTLATGPNGVGSIAVKGGDLEYNTLVFNAGVRYSKFKYFNPFISYSQSFTIFDIGKLLPSAKEDAISKLQTDPMIVNNYEGGFSSQLGKFDFSASYYYSTSKLGTNSIQVDGYIVAERLPERVWGYEFQADYQIIKPLTLGGNYSYVQGRGDKDADGNFYGDNDIYLKSNRIPPAKITAYAKYGTRKLNVELYWMYVGDRDYFTARSNGTYALGEGPINSFNLWNLVTAYKLTDQLRIKLGIENLLNTAYYPTTSQFYGSNSNYTRGNGTRFNLSVGYNF</sequence>
<dbReference type="GO" id="GO:0009279">
    <property type="term" value="C:cell outer membrane"/>
    <property type="evidence" value="ECO:0007669"/>
    <property type="project" value="UniProtKB-SubCell"/>
</dbReference>
<evidence type="ECO:0000256" key="8">
    <source>
        <dbReference type="PROSITE-ProRule" id="PRU01360"/>
    </source>
</evidence>
<evidence type="ECO:0000256" key="10">
    <source>
        <dbReference type="SAM" id="SignalP"/>
    </source>
</evidence>
<dbReference type="Pfam" id="PF07715">
    <property type="entry name" value="Plug"/>
    <property type="match status" value="1"/>
</dbReference>
<name>A0A3E0EJT8_9FLAO</name>
<dbReference type="InterPro" id="IPR000531">
    <property type="entry name" value="Beta-barrel_TonB"/>
</dbReference>
<keyword evidence="7 8" id="KW-0998">Cell outer membrane</keyword>
<dbReference type="InterPro" id="IPR012910">
    <property type="entry name" value="Plug_dom"/>
</dbReference>
<dbReference type="CDD" id="cd01347">
    <property type="entry name" value="ligand_gated_channel"/>
    <property type="match status" value="1"/>
</dbReference>
<dbReference type="PROSITE" id="PS52016">
    <property type="entry name" value="TONB_DEPENDENT_REC_3"/>
    <property type="match status" value="1"/>
</dbReference>
<dbReference type="Pfam" id="PF00593">
    <property type="entry name" value="TonB_dep_Rec_b-barrel"/>
    <property type="match status" value="1"/>
</dbReference>
<keyword evidence="13" id="KW-0675">Receptor</keyword>
<evidence type="ECO:0000256" key="1">
    <source>
        <dbReference type="ARBA" id="ARBA00004571"/>
    </source>
</evidence>
<reference evidence="13 14" key="1">
    <citation type="submission" date="2018-08" db="EMBL/GenBank/DDBJ databases">
        <title>Genomic Encyclopedia of Archaeal and Bacterial Type Strains, Phase II (KMG-II): from individual species to whole genera.</title>
        <authorList>
            <person name="Goeker M."/>
        </authorList>
    </citation>
    <scope>NUCLEOTIDE SEQUENCE [LARGE SCALE GENOMIC DNA]</scope>
    <source>
        <strain evidence="13 14">DSM 100880</strain>
    </source>
</reference>
<evidence type="ECO:0000313" key="14">
    <source>
        <dbReference type="Proteomes" id="UP000257136"/>
    </source>
</evidence>
<evidence type="ECO:0000256" key="6">
    <source>
        <dbReference type="ARBA" id="ARBA00023136"/>
    </source>
</evidence>
<evidence type="ECO:0000256" key="4">
    <source>
        <dbReference type="ARBA" id="ARBA00022692"/>
    </source>
</evidence>
<keyword evidence="5 9" id="KW-0798">TonB box</keyword>
<proteinExistence type="inferred from homology"/>
<comment type="caution">
    <text evidence="13">The sequence shown here is derived from an EMBL/GenBank/DDBJ whole genome shotgun (WGS) entry which is preliminary data.</text>
</comment>
<comment type="subcellular location">
    <subcellularLocation>
        <location evidence="1 8">Cell outer membrane</location>
        <topology evidence="1 8">Multi-pass membrane protein</topology>
    </subcellularLocation>
</comment>
<feature type="signal peptide" evidence="10">
    <location>
        <begin position="1"/>
        <end position="31"/>
    </location>
</feature>
<feature type="chain" id="PRO_5017768846" evidence="10">
    <location>
        <begin position="32"/>
        <end position="813"/>
    </location>
</feature>
<accession>A0A3E0EJT8</accession>